<keyword evidence="3 9" id="KW-0813">Transport</keyword>
<dbReference type="PRINTS" id="PR00314">
    <property type="entry name" value="CLATHRINADPT"/>
</dbReference>
<keyword evidence="6 9" id="KW-0653">Protein transport</keyword>
<dbReference type="GO" id="GO:0006886">
    <property type="term" value="P:intracellular protein transport"/>
    <property type="evidence" value="ECO:0007669"/>
    <property type="project" value="UniProtKB-UniRule"/>
</dbReference>
<keyword evidence="4" id="KW-1003">Cell membrane</keyword>
<dbReference type="Gene3D" id="3.30.450.60">
    <property type="match status" value="1"/>
</dbReference>
<evidence type="ECO:0000256" key="7">
    <source>
        <dbReference type="ARBA" id="ARBA00023136"/>
    </source>
</evidence>
<accession>C5M743</accession>
<dbReference type="KEGG" id="ctp:CTRG_01675"/>
<evidence type="ECO:0000256" key="2">
    <source>
        <dbReference type="ARBA" id="ARBA00004277"/>
    </source>
</evidence>
<dbReference type="GO" id="GO:0006897">
    <property type="term" value="P:endocytosis"/>
    <property type="evidence" value="ECO:0007669"/>
    <property type="project" value="UniProtKB-KW"/>
</dbReference>
<dbReference type="PROSITE" id="PS51072">
    <property type="entry name" value="MHD"/>
    <property type="match status" value="1"/>
</dbReference>
<evidence type="ECO:0000256" key="10">
    <source>
        <dbReference type="SAM" id="MobiDB-lite"/>
    </source>
</evidence>
<evidence type="ECO:0000313" key="12">
    <source>
        <dbReference type="EMBL" id="EER34813.1"/>
    </source>
</evidence>
<dbReference type="InterPro" id="IPR036168">
    <property type="entry name" value="AP2_Mu_C_sf"/>
</dbReference>
<comment type="subcellular location">
    <subcellularLocation>
        <location evidence="1">Cell membrane</location>
    </subcellularLocation>
    <subcellularLocation>
        <location evidence="2">Membrane</location>
        <location evidence="2">Coated pit</location>
        <topology evidence="2">Peripheral membrane protein</topology>
        <orientation evidence="2">Cytoplasmic side</orientation>
    </subcellularLocation>
</comment>
<dbReference type="Pfam" id="PF00928">
    <property type="entry name" value="Adap_comp_sub"/>
    <property type="match status" value="1"/>
</dbReference>
<dbReference type="GeneID" id="8301492"/>
<dbReference type="CDD" id="cd09251">
    <property type="entry name" value="AP-2_Mu2_Cterm"/>
    <property type="match status" value="1"/>
</dbReference>
<dbReference type="SUPFAM" id="SSF64356">
    <property type="entry name" value="SNARE-like"/>
    <property type="match status" value="1"/>
</dbReference>
<dbReference type="Gene3D" id="2.60.40.1170">
    <property type="entry name" value="Mu homology domain, subdomain B"/>
    <property type="match status" value="2"/>
</dbReference>
<dbReference type="GO" id="GO:0030122">
    <property type="term" value="C:AP-2 adaptor complex"/>
    <property type="evidence" value="ECO:0007669"/>
    <property type="project" value="EnsemblFungi"/>
</dbReference>
<comment type="similarity">
    <text evidence="9">Belongs to the adaptor complexes medium subunit family.</text>
</comment>
<dbReference type="AlphaFoldDB" id="C5M743"/>
<gene>
    <name evidence="12" type="ORF">CTRG_01675</name>
</gene>
<keyword evidence="5" id="KW-0254">Endocytosis</keyword>
<dbReference type="RefSeq" id="XP_002547368.1">
    <property type="nucleotide sequence ID" value="XM_002547322.1"/>
</dbReference>
<name>C5M743_CANTT</name>
<evidence type="ECO:0000256" key="8">
    <source>
        <dbReference type="ARBA" id="ARBA00023176"/>
    </source>
</evidence>
<dbReference type="CDD" id="cd14836">
    <property type="entry name" value="AP2_Mu_N"/>
    <property type="match status" value="1"/>
</dbReference>
<protein>
    <recommendedName>
        <fullName evidence="11">MHD domain-containing protein</fullName>
    </recommendedName>
</protein>
<reference evidence="12 13" key="1">
    <citation type="journal article" date="2009" name="Nature">
        <title>Evolution of pathogenicity and sexual reproduction in eight Candida genomes.</title>
        <authorList>
            <person name="Butler G."/>
            <person name="Rasmussen M.D."/>
            <person name="Lin M.F."/>
            <person name="Santos M.A."/>
            <person name="Sakthikumar S."/>
            <person name="Munro C.A."/>
            <person name="Rheinbay E."/>
            <person name="Grabherr M."/>
            <person name="Forche A."/>
            <person name="Reedy J.L."/>
            <person name="Agrafioti I."/>
            <person name="Arnaud M.B."/>
            <person name="Bates S."/>
            <person name="Brown A.J."/>
            <person name="Brunke S."/>
            <person name="Costanzo M.C."/>
            <person name="Fitzpatrick D.A."/>
            <person name="de Groot P.W."/>
            <person name="Harris D."/>
            <person name="Hoyer L.L."/>
            <person name="Hube B."/>
            <person name="Klis F.M."/>
            <person name="Kodira C."/>
            <person name="Lennard N."/>
            <person name="Logue M.E."/>
            <person name="Martin R."/>
            <person name="Neiman A.M."/>
            <person name="Nikolaou E."/>
            <person name="Quail M.A."/>
            <person name="Quinn J."/>
            <person name="Santos M.C."/>
            <person name="Schmitzberger F.F."/>
            <person name="Sherlock G."/>
            <person name="Shah P."/>
            <person name="Silverstein K.A."/>
            <person name="Skrzypek M.S."/>
            <person name="Soll D."/>
            <person name="Staggs R."/>
            <person name="Stansfield I."/>
            <person name="Stumpf M.P."/>
            <person name="Sudbery P.E."/>
            <person name="Srikantha T."/>
            <person name="Zeng Q."/>
            <person name="Berman J."/>
            <person name="Berriman M."/>
            <person name="Heitman J."/>
            <person name="Gow N.A."/>
            <person name="Lorenz M.C."/>
            <person name="Birren B.W."/>
            <person name="Kellis M."/>
            <person name="Cuomo C.A."/>
        </authorList>
    </citation>
    <scope>NUCLEOTIDE SEQUENCE [LARGE SCALE GENOMIC DNA]</scope>
    <source>
        <strain evidence="13">ATCC MYA-3404 / T1</strain>
    </source>
</reference>
<dbReference type="FunFam" id="3.30.450.60:FF:000002">
    <property type="entry name" value="AP-2 complex subunit mu, putative"/>
    <property type="match status" value="1"/>
</dbReference>
<dbReference type="InterPro" id="IPR001392">
    <property type="entry name" value="Clathrin_mu"/>
</dbReference>
<feature type="compositionally biased region" description="Low complexity" evidence="10">
    <location>
        <begin position="181"/>
        <end position="197"/>
    </location>
</feature>
<evidence type="ECO:0000256" key="9">
    <source>
        <dbReference type="PIRNR" id="PIRNR005992"/>
    </source>
</evidence>
<dbReference type="VEuPathDB" id="FungiDB:CTRG_01675"/>
<keyword evidence="7" id="KW-0472">Membrane</keyword>
<proteinExistence type="inferred from homology"/>
<dbReference type="InterPro" id="IPR043512">
    <property type="entry name" value="Mu2_C"/>
</dbReference>
<evidence type="ECO:0000259" key="11">
    <source>
        <dbReference type="PROSITE" id="PS51072"/>
    </source>
</evidence>
<evidence type="ECO:0000256" key="4">
    <source>
        <dbReference type="ARBA" id="ARBA00022475"/>
    </source>
</evidence>
<dbReference type="HOGENOM" id="CLU_026996_5_2_1"/>
<dbReference type="PANTHER" id="PTHR10529">
    <property type="entry name" value="AP COMPLEX SUBUNIT MU"/>
    <property type="match status" value="1"/>
</dbReference>
<dbReference type="EMBL" id="GG692396">
    <property type="protein sequence ID" value="EER34813.1"/>
    <property type="molecule type" value="Genomic_DNA"/>
</dbReference>
<evidence type="ECO:0000256" key="5">
    <source>
        <dbReference type="ARBA" id="ARBA00022583"/>
    </source>
</evidence>
<sequence length="471" mass="53976">MITALFIYDSKGDILISKLYKDGVKRNISDVFRIQVISQASSTRSKEYRSPVLTLGSTSFVYIKSDKIWICAVTRSNQDCSLILEFLYKFEGLLRVIVGRDKKKQINGLTDEYIVNNFAVIYEILGEVIEFGYPINLDLTYLRKYVDDINHDDSIFKIAPLKRRPSTKSPTKSTFGFGMHNSNNSNNNGNNNNSSVNKEVDDESVTWRSSGIKYRRNEIFLNVSEHINVLMNSQGDVLRGYIDGSIQMKTHLSGMPLCRFGFNENTILLSNDQPRDGAVTLEDSKFHQCVQLNIFETERTIQFIPPDGEFRLMGYNCSSNINIPFKVYPQVQQVGRSKLMYKIRVQSFYPEKLPATNVILKIPTPKGAVSTNLSCSIGKSKFHQEENVIIWKCNKFFGDQEHVLTAEVETSSNSDELLYWNRPPITLDFLLDMFSSSGLTVKFLRVQEKSNYRTVKWVKYSTQAGSYEIRY</sequence>
<dbReference type="InterPro" id="IPR028565">
    <property type="entry name" value="MHD"/>
</dbReference>
<dbReference type="OrthoDB" id="10259133at2759"/>
<dbReference type="STRING" id="294747.C5M743"/>
<evidence type="ECO:0000313" key="13">
    <source>
        <dbReference type="Proteomes" id="UP000002037"/>
    </source>
</evidence>
<evidence type="ECO:0000256" key="3">
    <source>
        <dbReference type="ARBA" id="ARBA00022448"/>
    </source>
</evidence>
<dbReference type="InterPro" id="IPR050431">
    <property type="entry name" value="Adaptor_comp_med_subunit"/>
</dbReference>
<feature type="region of interest" description="Disordered" evidence="10">
    <location>
        <begin position="165"/>
        <end position="202"/>
    </location>
</feature>
<dbReference type="InterPro" id="IPR018240">
    <property type="entry name" value="Clathrin_mu_CS"/>
</dbReference>
<dbReference type="InterPro" id="IPR043532">
    <property type="entry name" value="AP2_Mu_N"/>
</dbReference>
<evidence type="ECO:0000256" key="1">
    <source>
        <dbReference type="ARBA" id="ARBA00004236"/>
    </source>
</evidence>
<keyword evidence="13" id="KW-1185">Reference proteome</keyword>
<dbReference type="SUPFAM" id="SSF49447">
    <property type="entry name" value="Second domain of Mu2 adaptin subunit (ap50) of ap2 adaptor"/>
    <property type="match status" value="1"/>
</dbReference>
<dbReference type="PIRSF" id="PIRSF005992">
    <property type="entry name" value="Clathrin_mu"/>
    <property type="match status" value="1"/>
</dbReference>
<organism evidence="12 13">
    <name type="scientific">Candida tropicalis (strain ATCC MYA-3404 / T1)</name>
    <name type="common">Yeast</name>
    <dbReference type="NCBI Taxonomy" id="294747"/>
    <lineage>
        <taxon>Eukaryota</taxon>
        <taxon>Fungi</taxon>
        <taxon>Dikarya</taxon>
        <taxon>Ascomycota</taxon>
        <taxon>Saccharomycotina</taxon>
        <taxon>Pichiomycetes</taxon>
        <taxon>Debaryomycetaceae</taxon>
        <taxon>Candida/Lodderomyces clade</taxon>
        <taxon>Candida</taxon>
    </lineage>
</organism>
<dbReference type="PROSITE" id="PS00991">
    <property type="entry name" value="CLAT_ADAPTOR_M_2"/>
    <property type="match status" value="1"/>
</dbReference>
<dbReference type="eggNOG" id="KOG0938">
    <property type="taxonomic scope" value="Eukaryota"/>
</dbReference>
<feature type="domain" description="MHD" evidence="11">
    <location>
        <begin position="216"/>
        <end position="470"/>
    </location>
</feature>
<dbReference type="InterPro" id="IPR011012">
    <property type="entry name" value="Longin-like_dom_sf"/>
</dbReference>
<dbReference type="Proteomes" id="UP000002037">
    <property type="component" value="Unassembled WGS sequence"/>
</dbReference>
<evidence type="ECO:0000256" key="6">
    <source>
        <dbReference type="ARBA" id="ARBA00022927"/>
    </source>
</evidence>
<keyword evidence="8" id="KW-0168">Coated pit</keyword>